<evidence type="ECO:0000256" key="2">
    <source>
        <dbReference type="SAM" id="SignalP"/>
    </source>
</evidence>
<name>A0A517U2C3_9BACT</name>
<feature type="region of interest" description="Disordered" evidence="1">
    <location>
        <begin position="42"/>
        <end position="61"/>
    </location>
</feature>
<dbReference type="Proteomes" id="UP000317909">
    <property type="component" value="Chromosome"/>
</dbReference>
<evidence type="ECO:0000256" key="1">
    <source>
        <dbReference type="SAM" id="MobiDB-lite"/>
    </source>
</evidence>
<evidence type="ECO:0000313" key="4">
    <source>
        <dbReference type="Proteomes" id="UP000317909"/>
    </source>
</evidence>
<dbReference type="EMBL" id="CP036339">
    <property type="protein sequence ID" value="QDT74772.1"/>
    <property type="molecule type" value="Genomic_DNA"/>
</dbReference>
<evidence type="ECO:0000313" key="3">
    <source>
        <dbReference type="EMBL" id="QDT74772.1"/>
    </source>
</evidence>
<feature type="signal peptide" evidence="2">
    <location>
        <begin position="1"/>
        <end position="20"/>
    </location>
</feature>
<dbReference type="RefSeq" id="WP_145434503.1">
    <property type="nucleotide sequence ID" value="NZ_CP036339.1"/>
</dbReference>
<dbReference type="AlphaFoldDB" id="A0A517U2C3"/>
<accession>A0A517U2C3</accession>
<keyword evidence="2" id="KW-0732">Signal</keyword>
<dbReference type="OrthoDB" id="292622at2"/>
<sequence length="131" mass="14455" precursor="true">MKSIRTYGLKLAAISALAIAAPGSSAVAQEFVEEPTVPAAPATESWYPKTEKRNEAPTVAQQKAMERGAQRMARLEALRWYGFSNSRPTASGMPYTTMYSPAWQQPGGRPFAWYTSSRPIVIYNIEPSVVR</sequence>
<organism evidence="3 4">
    <name type="scientific">Lacipirellula limnantheis</name>
    <dbReference type="NCBI Taxonomy" id="2528024"/>
    <lineage>
        <taxon>Bacteria</taxon>
        <taxon>Pseudomonadati</taxon>
        <taxon>Planctomycetota</taxon>
        <taxon>Planctomycetia</taxon>
        <taxon>Pirellulales</taxon>
        <taxon>Lacipirellulaceae</taxon>
        <taxon>Lacipirellula</taxon>
    </lineage>
</organism>
<proteinExistence type="predicted"/>
<reference evidence="3 4" key="1">
    <citation type="submission" date="2019-02" db="EMBL/GenBank/DDBJ databases">
        <title>Deep-cultivation of Planctomycetes and their phenomic and genomic characterization uncovers novel biology.</title>
        <authorList>
            <person name="Wiegand S."/>
            <person name="Jogler M."/>
            <person name="Boedeker C."/>
            <person name="Pinto D."/>
            <person name="Vollmers J."/>
            <person name="Rivas-Marin E."/>
            <person name="Kohn T."/>
            <person name="Peeters S.H."/>
            <person name="Heuer A."/>
            <person name="Rast P."/>
            <person name="Oberbeckmann S."/>
            <person name="Bunk B."/>
            <person name="Jeske O."/>
            <person name="Meyerdierks A."/>
            <person name="Storesund J.E."/>
            <person name="Kallscheuer N."/>
            <person name="Luecker S."/>
            <person name="Lage O.M."/>
            <person name="Pohl T."/>
            <person name="Merkel B.J."/>
            <person name="Hornburger P."/>
            <person name="Mueller R.-W."/>
            <person name="Bruemmer F."/>
            <person name="Labrenz M."/>
            <person name="Spormann A.M."/>
            <person name="Op den Camp H."/>
            <person name="Overmann J."/>
            <person name="Amann R."/>
            <person name="Jetten M.S.M."/>
            <person name="Mascher T."/>
            <person name="Medema M.H."/>
            <person name="Devos D.P."/>
            <person name="Kaster A.-K."/>
            <person name="Ovreas L."/>
            <person name="Rohde M."/>
            <person name="Galperin M.Y."/>
            <person name="Jogler C."/>
        </authorList>
    </citation>
    <scope>NUCLEOTIDE SEQUENCE [LARGE SCALE GENOMIC DNA]</scope>
    <source>
        <strain evidence="3 4">I41</strain>
    </source>
</reference>
<protein>
    <submittedName>
        <fullName evidence="3">Uncharacterized protein</fullName>
    </submittedName>
</protein>
<keyword evidence="4" id="KW-1185">Reference proteome</keyword>
<dbReference type="KEGG" id="llh:I41_39740"/>
<gene>
    <name evidence="3" type="ORF">I41_39740</name>
</gene>
<feature type="chain" id="PRO_5021954694" evidence="2">
    <location>
        <begin position="21"/>
        <end position="131"/>
    </location>
</feature>